<dbReference type="FunFam" id="3.40.50.150:FF:000070">
    <property type="entry name" value="Protein arginine N-methyltransferase 7"/>
    <property type="match status" value="1"/>
</dbReference>
<sequence length="722" mass="80631">MASSLVSKYFTSLLLSAGPHLRTAAARAAMSSQRVLQLKLDPLTGNSEWVVIDEEDDGDGAATQDFQKLLLATTSYLDMLNDSYRNRCFREAIDKAVTKPCHVLDIGAGTGLLSMMAARAMTLSDMPGPNSKGMVTACESYLPMVKLMRKVVHINGMGRKISIINKRSDEVRVGVDIDSRADVLVSEILDSELLGEGLIPTLQHAHDMLLVENPLSVPYKATVFGQLVECKYLQKLHNLYGYENETSDGIHLVPAGLDTIVSVKRQQYPMHCDAIAKEMKLLSEPFRVFEFDFWRRPESCREAAVCVKANCDGQAHALVSWWELQLDCEGSIFYTTAPGWVSSQDKSNARSWCDHWKQCVWFIPGRGLPLSMDKDVPILAIHSETTISYQLEADCKYTVGDVHITLSPERMAIYGDCEWRRSMLKAMQNALQRRVPSLCIVADDSIFLALLVAHLSQESHVMAFFPGLRDEGTSYLQAVAGANGFTMDRVEVLKKRSLNLTMHETHDKEVDLLIAEPFYFGNEGMLPWQNLRFWKEKSQLNSVLSKDAVVMPCKGILKVCAMSLPDLWNSRRSLDKIEGFDHSVVNTTLGACGDAAEDSPCLPFFVWQCGEVKELSKALRVMEFDFSRDIHPCYGKTKVEFSEAGTCHGFVFWIDWVMDAEDSVVISTGPGERYWKQGVKLLPKPEVVEKRGSGSPDRTSSLVMEVSFDPSNGQLSIKHTSS</sequence>
<dbReference type="Pfam" id="PF22528">
    <property type="entry name" value="PRMT_C"/>
    <property type="match status" value="2"/>
</dbReference>
<dbReference type="Gene3D" id="3.40.50.150">
    <property type="entry name" value="Vaccinia Virus protein VP39"/>
    <property type="match status" value="2"/>
</dbReference>
<dbReference type="PANTHER" id="PTHR11006">
    <property type="entry name" value="PROTEIN ARGININE N-METHYLTRANSFERASE"/>
    <property type="match status" value="1"/>
</dbReference>
<feature type="domain" description="Protein arginine N-methyltransferase" evidence="1">
    <location>
        <begin position="615"/>
        <end position="690"/>
    </location>
</feature>
<comment type="caution">
    <text evidence="2">The sequence shown here is derived from an EMBL/GenBank/DDBJ whole genome shotgun (WGS) entry which is preliminary data.</text>
</comment>
<gene>
    <name evidence="2" type="ORF">CRG98_039851</name>
</gene>
<evidence type="ECO:0000259" key="1">
    <source>
        <dbReference type="Pfam" id="PF22528"/>
    </source>
</evidence>
<protein>
    <recommendedName>
        <fullName evidence="1">Protein arginine N-methyltransferase domain-containing protein</fullName>
    </recommendedName>
</protein>
<proteinExistence type="predicted"/>
<dbReference type="SUPFAM" id="SSF53335">
    <property type="entry name" value="S-adenosyl-L-methionine-dependent methyltransferases"/>
    <property type="match status" value="2"/>
</dbReference>
<evidence type="ECO:0000313" key="2">
    <source>
        <dbReference type="EMBL" id="PKI39806.1"/>
    </source>
</evidence>
<dbReference type="GO" id="GO:0016274">
    <property type="term" value="F:protein-arginine N-methyltransferase activity"/>
    <property type="evidence" value="ECO:0007669"/>
    <property type="project" value="InterPro"/>
</dbReference>
<name>A0A2I0I8V8_PUNGR</name>
<dbReference type="OrthoDB" id="412876at2759"/>
<dbReference type="Gene3D" id="2.70.160.11">
    <property type="entry name" value="Hnrnp arginine n-methyltransferase1"/>
    <property type="match status" value="2"/>
</dbReference>
<dbReference type="FunFam" id="3.40.50.150:FF:000167">
    <property type="entry name" value="Protein arginine N-methyltransferase"/>
    <property type="match status" value="1"/>
</dbReference>
<feature type="domain" description="Protein arginine N-methyltransferase" evidence="1">
    <location>
        <begin position="277"/>
        <end position="365"/>
    </location>
</feature>
<evidence type="ECO:0000313" key="3">
    <source>
        <dbReference type="Proteomes" id="UP000233551"/>
    </source>
</evidence>
<organism evidence="2 3">
    <name type="scientific">Punica granatum</name>
    <name type="common">Pomegranate</name>
    <dbReference type="NCBI Taxonomy" id="22663"/>
    <lineage>
        <taxon>Eukaryota</taxon>
        <taxon>Viridiplantae</taxon>
        <taxon>Streptophyta</taxon>
        <taxon>Embryophyta</taxon>
        <taxon>Tracheophyta</taxon>
        <taxon>Spermatophyta</taxon>
        <taxon>Magnoliopsida</taxon>
        <taxon>eudicotyledons</taxon>
        <taxon>Gunneridae</taxon>
        <taxon>Pentapetalae</taxon>
        <taxon>rosids</taxon>
        <taxon>malvids</taxon>
        <taxon>Myrtales</taxon>
        <taxon>Lythraceae</taxon>
        <taxon>Punica</taxon>
    </lineage>
</organism>
<dbReference type="GeneID" id="116192449"/>
<dbReference type="InterPro" id="IPR025799">
    <property type="entry name" value="Arg_MeTrfase"/>
</dbReference>
<dbReference type="FunFam" id="2.70.160.11:FF:000017">
    <property type="entry name" value="Protein arginine N-methyltransferase 1.6"/>
    <property type="match status" value="1"/>
</dbReference>
<dbReference type="Proteomes" id="UP000233551">
    <property type="component" value="Unassembled WGS sequence"/>
</dbReference>
<dbReference type="InterPro" id="IPR055135">
    <property type="entry name" value="PRMT_dom"/>
</dbReference>
<keyword evidence="3" id="KW-1185">Reference proteome</keyword>
<dbReference type="STRING" id="22663.A0A2I0I8V8"/>
<dbReference type="PANTHER" id="PTHR11006:SF4">
    <property type="entry name" value="PROTEIN ARGININE N-METHYLTRANSFERASE 7"/>
    <property type="match status" value="1"/>
</dbReference>
<accession>A0A2I0I8V8</accession>
<dbReference type="GO" id="GO:0032259">
    <property type="term" value="P:methylation"/>
    <property type="evidence" value="ECO:0007669"/>
    <property type="project" value="UniProtKB-KW"/>
</dbReference>
<dbReference type="InterPro" id="IPR029063">
    <property type="entry name" value="SAM-dependent_MTases_sf"/>
</dbReference>
<dbReference type="GO" id="GO:0042054">
    <property type="term" value="F:histone methyltransferase activity"/>
    <property type="evidence" value="ECO:0007669"/>
    <property type="project" value="TreeGrafter"/>
</dbReference>
<dbReference type="EMBL" id="PGOL01003762">
    <property type="protein sequence ID" value="PKI39806.1"/>
    <property type="molecule type" value="Genomic_DNA"/>
</dbReference>
<reference evidence="2 3" key="1">
    <citation type="submission" date="2017-11" db="EMBL/GenBank/DDBJ databases">
        <title>De-novo sequencing of pomegranate (Punica granatum L.) genome.</title>
        <authorList>
            <person name="Akparov Z."/>
            <person name="Amiraslanov A."/>
            <person name="Hajiyeva S."/>
            <person name="Abbasov M."/>
            <person name="Kaur K."/>
            <person name="Hamwieh A."/>
            <person name="Solovyev V."/>
            <person name="Salamov A."/>
            <person name="Braich B."/>
            <person name="Kosarev P."/>
            <person name="Mahmoud A."/>
            <person name="Hajiyev E."/>
            <person name="Babayeva S."/>
            <person name="Izzatullayeva V."/>
            <person name="Mammadov A."/>
            <person name="Mammadov A."/>
            <person name="Sharifova S."/>
            <person name="Ojaghi J."/>
            <person name="Eynullazada K."/>
            <person name="Bayramov B."/>
            <person name="Abdulazimova A."/>
            <person name="Shahmuradov I."/>
        </authorList>
    </citation>
    <scope>NUCLEOTIDE SEQUENCE [LARGE SCALE GENOMIC DNA]</scope>
    <source>
        <strain evidence="3">cv. AG2017</strain>
        <tissue evidence="2">Leaf</tissue>
    </source>
</reference>
<dbReference type="PROSITE" id="PS51678">
    <property type="entry name" value="SAM_MT_PRMT"/>
    <property type="match status" value="2"/>
</dbReference>
<dbReference type="AlphaFoldDB" id="A0A2I0I8V8"/>